<dbReference type="GO" id="GO:0006890">
    <property type="term" value="P:retrograde vesicle-mediated transport, Golgi to endoplasmic reticulum"/>
    <property type="evidence" value="ECO:0000318"/>
    <property type="project" value="GO_Central"/>
</dbReference>
<evidence type="ECO:0000256" key="1">
    <source>
        <dbReference type="ARBA" id="ARBA00004163"/>
    </source>
</evidence>
<organism evidence="23 24">
    <name type="scientific">Nematostella vectensis</name>
    <name type="common">Starlet sea anemone</name>
    <dbReference type="NCBI Taxonomy" id="45351"/>
    <lineage>
        <taxon>Eukaryota</taxon>
        <taxon>Metazoa</taxon>
        <taxon>Cnidaria</taxon>
        <taxon>Anthozoa</taxon>
        <taxon>Hexacorallia</taxon>
        <taxon>Actiniaria</taxon>
        <taxon>Edwardsiidae</taxon>
        <taxon>Nematostella</taxon>
    </lineage>
</organism>
<evidence type="ECO:0000256" key="13">
    <source>
        <dbReference type="ARBA" id="ARBA00023136"/>
    </source>
</evidence>
<dbReference type="GO" id="GO:0005484">
    <property type="term" value="F:SNAP receptor activity"/>
    <property type="evidence" value="ECO:0000318"/>
    <property type="project" value="GO_Central"/>
</dbReference>
<dbReference type="InterPro" id="IPR044565">
    <property type="entry name" value="Sec22"/>
</dbReference>
<dbReference type="KEGG" id="nve:5514123"/>
<dbReference type="GO" id="GO:0006888">
    <property type="term" value="P:endoplasmic reticulum to Golgi vesicle-mediated transport"/>
    <property type="evidence" value="ECO:0000318"/>
    <property type="project" value="GO_Central"/>
</dbReference>
<dbReference type="InterPro" id="IPR011012">
    <property type="entry name" value="Longin-like_dom_sf"/>
</dbReference>
<dbReference type="PROSITE" id="PS50892">
    <property type="entry name" value="V_SNARE"/>
    <property type="match status" value="1"/>
</dbReference>
<dbReference type="Pfam" id="PF13774">
    <property type="entry name" value="Longin"/>
    <property type="match status" value="1"/>
</dbReference>
<evidence type="ECO:0000259" key="21">
    <source>
        <dbReference type="PROSITE" id="PS50859"/>
    </source>
</evidence>
<keyword evidence="7" id="KW-0256">Endoplasmic reticulum</keyword>
<evidence type="ECO:0000256" key="18">
    <source>
        <dbReference type="ARBA" id="ARBA00033315"/>
    </source>
</evidence>
<evidence type="ECO:0000256" key="19">
    <source>
        <dbReference type="PROSITE-ProRule" id="PRU00290"/>
    </source>
</evidence>
<evidence type="ECO:0000256" key="14">
    <source>
        <dbReference type="ARBA" id="ARBA00024173"/>
    </source>
</evidence>
<dbReference type="GO" id="GO:0031201">
    <property type="term" value="C:SNARE complex"/>
    <property type="evidence" value="ECO:0000318"/>
    <property type="project" value="GO_Central"/>
</dbReference>
<comment type="subcellular location">
    <subcellularLocation>
        <location evidence="1">Endoplasmic reticulum membrane</location>
        <topology evidence="1">Single-pass type IV membrane protein</topology>
    </subcellularLocation>
    <subcellularLocation>
        <location evidence="15">Endoplasmic reticulum-Golgi intermediate compartment membrane</location>
    </subcellularLocation>
    <subcellularLocation>
        <location evidence="16">Golgi apparatus</location>
        <location evidence="16">cis-Golgi network membrane</location>
    </subcellularLocation>
    <subcellularLocation>
        <location evidence="2">Golgi apparatus</location>
        <location evidence="2">trans-Golgi network membrane</location>
    </subcellularLocation>
    <subcellularLocation>
        <location evidence="3">Melanosome</location>
    </subcellularLocation>
</comment>
<evidence type="ECO:0000256" key="17">
    <source>
        <dbReference type="ARBA" id="ARBA00024248"/>
    </source>
</evidence>
<dbReference type="SUPFAM" id="SSF58038">
    <property type="entry name" value="SNARE fusion complex"/>
    <property type="match status" value="1"/>
</dbReference>
<evidence type="ECO:0000256" key="8">
    <source>
        <dbReference type="ARBA" id="ARBA00022892"/>
    </source>
</evidence>
<dbReference type="InterPro" id="IPR001388">
    <property type="entry name" value="Synaptobrevin-like"/>
</dbReference>
<evidence type="ECO:0000256" key="12">
    <source>
        <dbReference type="ARBA" id="ARBA00023054"/>
    </source>
</evidence>
<proteinExistence type="inferred from homology"/>
<keyword evidence="6 20" id="KW-0812">Transmembrane</keyword>
<dbReference type="OrthoDB" id="1719357at2759"/>
<evidence type="ECO:0000256" key="6">
    <source>
        <dbReference type="ARBA" id="ARBA00022692"/>
    </source>
</evidence>
<keyword evidence="10 20" id="KW-1133">Transmembrane helix</keyword>
<keyword evidence="8" id="KW-0931">ER-Golgi transport</keyword>
<dbReference type="EMBL" id="DS469566">
    <property type="protein sequence ID" value="EDO42305.1"/>
    <property type="molecule type" value="Genomic_DNA"/>
</dbReference>
<dbReference type="FunCoup" id="A7S1V0">
    <property type="interactions" value="912"/>
</dbReference>
<evidence type="ECO:0000259" key="22">
    <source>
        <dbReference type="PROSITE" id="PS50892"/>
    </source>
</evidence>
<dbReference type="PhylomeDB" id="A7S1V0"/>
<dbReference type="eggNOG" id="KOG0862">
    <property type="taxonomic scope" value="Eukaryota"/>
</dbReference>
<dbReference type="CDD" id="cd15866">
    <property type="entry name" value="R-SNARE_SEC22"/>
    <property type="match status" value="1"/>
</dbReference>
<dbReference type="SMART" id="SM01270">
    <property type="entry name" value="Longin"/>
    <property type="match status" value="1"/>
</dbReference>
<evidence type="ECO:0000256" key="9">
    <source>
        <dbReference type="ARBA" id="ARBA00022927"/>
    </source>
</evidence>
<evidence type="ECO:0000256" key="7">
    <source>
        <dbReference type="ARBA" id="ARBA00022824"/>
    </source>
</evidence>
<dbReference type="Proteomes" id="UP000001593">
    <property type="component" value="Unassembled WGS sequence"/>
</dbReference>
<dbReference type="HOGENOM" id="CLU_054453_4_1_1"/>
<gene>
    <name evidence="23" type="ORF">NEMVEDRAFT_v1g165401</name>
</gene>
<feature type="domain" description="V-SNARE coiled-coil homology" evidence="22">
    <location>
        <begin position="134"/>
        <end position="194"/>
    </location>
</feature>
<dbReference type="SUPFAM" id="SSF64356">
    <property type="entry name" value="SNARE-like"/>
    <property type="match status" value="1"/>
</dbReference>
<sequence length="215" mass="25043">MVVMTMIGRLPDGLPLAASMPSDQETSQVLTQYQSQAKMLFRKLTNHSPARSSIESGNMMFHYILENSVCFLTLTDKPFSKRAAFSFLEDIASEFNREYGHQVSRATRPYPFIEFDTYMQKAKRNYQDSRTRRNLNRLNDELVDVQRVMVQNIDDVLQRGEQLSVLDDKAGNLRFVSEKYKKDATYLNLRSAYAKYAALAIVCTIIIIYVRFWWF</sequence>
<dbReference type="InParanoid" id="A7S1V0"/>
<evidence type="ECO:0000256" key="20">
    <source>
        <dbReference type="SAM" id="Phobius"/>
    </source>
</evidence>
<evidence type="ECO:0000256" key="5">
    <source>
        <dbReference type="ARBA" id="ARBA00022448"/>
    </source>
</evidence>
<feature type="transmembrane region" description="Helical" evidence="20">
    <location>
        <begin position="196"/>
        <end position="214"/>
    </location>
</feature>
<dbReference type="GO" id="GO:0012507">
    <property type="term" value="C:ER to Golgi transport vesicle membrane"/>
    <property type="evidence" value="ECO:0000318"/>
    <property type="project" value="GO_Central"/>
</dbReference>
<comment type="similarity">
    <text evidence="4">Belongs to the synaptobrevin family.</text>
</comment>
<evidence type="ECO:0000313" key="24">
    <source>
        <dbReference type="Proteomes" id="UP000001593"/>
    </source>
</evidence>
<dbReference type="PRINTS" id="PR00219">
    <property type="entry name" value="SYNAPTOBREVN"/>
</dbReference>
<evidence type="ECO:0000256" key="10">
    <source>
        <dbReference type="ARBA" id="ARBA00022989"/>
    </source>
</evidence>
<evidence type="ECO:0000256" key="16">
    <source>
        <dbReference type="ARBA" id="ARBA00024188"/>
    </source>
</evidence>
<comment type="function">
    <text evidence="14">SNARE involved in targeting and fusion of ER-derived transport vesicles with the Golgi complex as well as Golgi-derived retrograde transport vesicles with the ER.</text>
</comment>
<evidence type="ECO:0000256" key="2">
    <source>
        <dbReference type="ARBA" id="ARBA00004198"/>
    </source>
</evidence>
<evidence type="ECO:0000313" key="23">
    <source>
        <dbReference type="EMBL" id="EDO42305.1"/>
    </source>
</evidence>
<reference evidence="23 24" key="1">
    <citation type="journal article" date="2007" name="Science">
        <title>Sea anemone genome reveals ancestral eumetazoan gene repertoire and genomic organization.</title>
        <authorList>
            <person name="Putnam N.H."/>
            <person name="Srivastava M."/>
            <person name="Hellsten U."/>
            <person name="Dirks B."/>
            <person name="Chapman J."/>
            <person name="Salamov A."/>
            <person name="Terry A."/>
            <person name="Shapiro H."/>
            <person name="Lindquist E."/>
            <person name="Kapitonov V.V."/>
            <person name="Jurka J."/>
            <person name="Genikhovich G."/>
            <person name="Grigoriev I.V."/>
            <person name="Lucas S.M."/>
            <person name="Steele R.E."/>
            <person name="Finnerty J.R."/>
            <person name="Technau U."/>
            <person name="Martindale M.Q."/>
            <person name="Rokhsar D.S."/>
        </authorList>
    </citation>
    <scope>NUCLEOTIDE SEQUENCE [LARGE SCALE GENOMIC DNA]</scope>
    <source>
        <strain evidence="24">CH2 X CH6</strain>
    </source>
</reference>
<accession>A7S1V0</accession>
<feature type="domain" description="Longin" evidence="21">
    <location>
        <begin position="6"/>
        <end position="119"/>
    </location>
</feature>
<dbReference type="InterPro" id="IPR010908">
    <property type="entry name" value="Longin_dom"/>
</dbReference>
<dbReference type="Gene3D" id="1.20.5.110">
    <property type="match status" value="1"/>
</dbReference>
<dbReference type="AlphaFoldDB" id="A7S1V0"/>
<keyword evidence="9" id="KW-0653">Protein transport</keyword>
<keyword evidence="5" id="KW-0813">Transport</keyword>
<dbReference type="PROSITE" id="PS50859">
    <property type="entry name" value="LONGIN"/>
    <property type="match status" value="1"/>
</dbReference>
<keyword evidence="12 19" id="KW-0175">Coiled coil</keyword>
<dbReference type="STRING" id="45351.A7S1V0"/>
<dbReference type="PANTHER" id="PTHR45837">
    <property type="entry name" value="VESICLE-TRAFFICKING PROTEIN SEC22B"/>
    <property type="match status" value="1"/>
</dbReference>
<dbReference type="Pfam" id="PF00957">
    <property type="entry name" value="Synaptobrevin"/>
    <property type="match status" value="1"/>
</dbReference>
<evidence type="ECO:0000256" key="11">
    <source>
        <dbReference type="ARBA" id="ARBA00023034"/>
    </source>
</evidence>
<evidence type="ECO:0000256" key="15">
    <source>
        <dbReference type="ARBA" id="ARBA00024187"/>
    </source>
</evidence>
<dbReference type="InterPro" id="IPR042855">
    <property type="entry name" value="V_SNARE_CC"/>
</dbReference>
<dbReference type="GO" id="GO:0000139">
    <property type="term" value="C:Golgi membrane"/>
    <property type="evidence" value="ECO:0000318"/>
    <property type="project" value="GO_Central"/>
</dbReference>
<keyword evidence="13 20" id="KW-0472">Membrane</keyword>
<protein>
    <recommendedName>
        <fullName evidence="17">Vesicle-trafficking protein SEC22b</fullName>
    </recommendedName>
    <alternativeName>
        <fullName evidence="18">SEC22 vesicle-trafficking protein homolog B</fullName>
    </alternativeName>
</protein>
<keyword evidence="11" id="KW-0333">Golgi apparatus</keyword>
<evidence type="ECO:0000256" key="4">
    <source>
        <dbReference type="ARBA" id="ARBA00008025"/>
    </source>
</evidence>
<dbReference type="CDD" id="cd14824">
    <property type="entry name" value="Longin"/>
    <property type="match status" value="1"/>
</dbReference>
<dbReference type="GO" id="GO:0015031">
    <property type="term" value="P:protein transport"/>
    <property type="evidence" value="ECO:0007669"/>
    <property type="project" value="UniProtKB-KW"/>
</dbReference>
<keyword evidence="24" id="KW-1185">Reference proteome</keyword>
<dbReference type="OMA" id="FIYWRFF"/>
<dbReference type="GO" id="GO:0033116">
    <property type="term" value="C:endoplasmic reticulum-Golgi intermediate compartment membrane"/>
    <property type="evidence" value="ECO:0007669"/>
    <property type="project" value="UniProtKB-SubCell"/>
</dbReference>
<dbReference type="GO" id="GO:0048280">
    <property type="term" value="P:vesicle fusion with Golgi apparatus"/>
    <property type="evidence" value="ECO:0000318"/>
    <property type="project" value="GO_Central"/>
</dbReference>
<dbReference type="GO" id="GO:0005789">
    <property type="term" value="C:endoplasmic reticulum membrane"/>
    <property type="evidence" value="ECO:0000318"/>
    <property type="project" value="GO_Central"/>
</dbReference>
<dbReference type="Gene3D" id="3.30.450.50">
    <property type="entry name" value="Longin domain"/>
    <property type="match status" value="1"/>
</dbReference>
<evidence type="ECO:0000256" key="3">
    <source>
        <dbReference type="ARBA" id="ARBA00004223"/>
    </source>
</evidence>
<name>A7S1V0_NEMVE</name>